<dbReference type="Proteomes" id="UP001442364">
    <property type="component" value="Unassembled WGS sequence"/>
</dbReference>
<evidence type="ECO:0000313" key="3">
    <source>
        <dbReference type="EMBL" id="MEQ2378793.1"/>
    </source>
</evidence>
<feature type="signal peptide" evidence="1">
    <location>
        <begin position="1"/>
        <end position="20"/>
    </location>
</feature>
<evidence type="ECO:0000256" key="1">
    <source>
        <dbReference type="SAM" id="SignalP"/>
    </source>
</evidence>
<sequence>MRIRLLINKLVVTLLCCCMAVELTACSSQNRGRQYTVYYTNSSKDKLIEQNYNIDIDTSIEDTARQLLDKMNVKPADKNEYIIKPDNVTLLDVMLDGKAIALNYSSSYKQMSTQVELLFRAAVVKMLTQIDDVLYVHFYVDGKEALYEDGTVIGALKKTDFTESDSAFGEMDWRNVQLYYADYTGTRLVKVKEMLAYNKNMPIERMIVQRLISGPTAAGAYTSLPKDVKLLGVSVVEKVCYVNLSEEFRDELVNVSSYVEIYSIVNSLCALDSIESVKIFINGDYTNTFRDSISLDRLYKFNSGIVE</sequence>
<dbReference type="InterPro" id="IPR019606">
    <property type="entry name" value="GerMN"/>
</dbReference>
<feature type="domain" description="GerMN" evidence="2">
    <location>
        <begin position="204"/>
        <end position="290"/>
    </location>
</feature>
<dbReference type="SMART" id="SM00909">
    <property type="entry name" value="Germane"/>
    <property type="match status" value="2"/>
</dbReference>
<proteinExistence type="predicted"/>
<evidence type="ECO:0000259" key="2">
    <source>
        <dbReference type="SMART" id="SM00909"/>
    </source>
</evidence>
<protein>
    <submittedName>
        <fullName evidence="3">GerMN domain-containing protein</fullName>
    </submittedName>
</protein>
<feature type="domain" description="GerMN" evidence="2">
    <location>
        <begin position="64"/>
        <end position="149"/>
    </location>
</feature>
<dbReference type="EMBL" id="JBBMER010000002">
    <property type="protein sequence ID" value="MEQ2378793.1"/>
    <property type="molecule type" value="Genomic_DNA"/>
</dbReference>
<name>A0ABV1BSQ8_9FIRM</name>
<gene>
    <name evidence="3" type="ORF">WMO14_02700</name>
</gene>
<reference evidence="3 4" key="1">
    <citation type="submission" date="2024-03" db="EMBL/GenBank/DDBJ databases">
        <title>Human intestinal bacterial collection.</title>
        <authorList>
            <person name="Pauvert C."/>
            <person name="Hitch T.C.A."/>
            <person name="Clavel T."/>
        </authorList>
    </citation>
    <scope>NUCLEOTIDE SEQUENCE [LARGE SCALE GENOMIC DNA]</scope>
    <source>
        <strain evidence="3 4">CLA-AA-H255</strain>
    </source>
</reference>
<comment type="caution">
    <text evidence="3">The sequence shown here is derived from an EMBL/GenBank/DDBJ whole genome shotgun (WGS) entry which is preliminary data.</text>
</comment>
<evidence type="ECO:0000313" key="4">
    <source>
        <dbReference type="Proteomes" id="UP001442364"/>
    </source>
</evidence>
<dbReference type="RefSeq" id="WP_349153224.1">
    <property type="nucleotide sequence ID" value="NZ_JBBMER010000002.1"/>
</dbReference>
<keyword evidence="4" id="KW-1185">Reference proteome</keyword>
<feature type="chain" id="PRO_5045177956" evidence="1">
    <location>
        <begin position="21"/>
        <end position="307"/>
    </location>
</feature>
<accession>A0ABV1BSQ8</accession>
<organism evidence="3 4">
    <name type="scientific">[Lactobacillus] rogosae</name>
    <dbReference type="NCBI Taxonomy" id="706562"/>
    <lineage>
        <taxon>Bacteria</taxon>
        <taxon>Bacillati</taxon>
        <taxon>Bacillota</taxon>
        <taxon>Clostridia</taxon>
        <taxon>Lachnospirales</taxon>
        <taxon>Lachnospiraceae</taxon>
        <taxon>Lachnospira</taxon>
    </lineage>
</organism>
<dbReference type="Pfam" id="PF10646">
    <property type="entry name" value="Germane"/>
    <property type="match status" value="2"/>
</dbReference>
<keyword evidence="1" id="KW-0732">Signal</keyword>